<keyword evidence="1" id="KW-0407">Ion channel</keyword>
<feature type="transmembrane region" description="Helical" evidence="2">
    <location>
        <begin position="1096"/>
        <end position="1122"/>
    </location>
</feature>
<feature type="transmembrane region" description="Helical" evidence="2">
    <location>
        <begin position="583"/>
        <end position="603"/>
    </location>
</feature>
<feature type="transmembrane region" description="Helical" evidence="2">
    <location>
        <begin position="38"/>
        <end position="60"/>
    </location>
</feature>
<feature type="transmembrane region" description="Helical" evidence="2">
    <location>
        <begin position="1002"/>
        <end position="1026"/>
    </location>
</feature>
<evidence type="ECO:0000256" key="2">
    <source>
        <dbReference type="SAM" id="Phobius"/>
    </source>
</evidence>
<feature type="transmembrane region" description="Helical" evidence="2">
    <location>
        <begin position="713"/>
        <end position="735"/>
    </location>
</feature>
<feature type="transmembrane region" description="Helical" evidence="2">
    <location>
        <begin position="1330"/>
        <end position="1352"/>
    </location>
</feature>
<feature type="domain" description="Cyclic nucleotide-binding" evidence="3">
    <location>
        <begin position="1615"/>
        <end position="1736"/>
    </location>
</feature>
<dbReference type="PROSITE" id="PS50042">
    <property type="entry name" value="CNMP_BINDING_3"/>
    <property type="match status" value="3"/>
</dbReference>
<keyword evidence="2" id="KW-0472">Membrane</keyword>
<feature type="transmembrane region" description="Helical" evidence="2">
    <location>
        <begin position="1515"/>
        <end position="1537"/>
    </location>
</feature>
<keyword evidence="1" id="KW-1071">Ligand-gated ion channel</keyword>
<dbReference type="SUPFAM" id="SSF51206">
    <property type="entry name" value="cAMP-binding domain-like"/>
    <property type="match status" value="3"/>
</dbReference>
<accession>A0A8S4R2I3</accession>
<dbReference type="PANTHER" id="PTHR45638">
    <property type="entry name" value="CYCLIC NUCLEOTIDE-GATED CATION CHANNEL SUBUNIT A"/>
    <property type="match status" value="1"/>
</dbReference>
<proteinExistence type="predicted"/>
<dbReference type="PANTHER" id="PTHR45638:SF11">
    <property type="entry name" value="CYCLIC NUCLEOTIDE-GATED CATION CHANNEL SUBUNIT A"/>
    <property type="match status" value="1"/>
</dbReference>
<feature type="transmembrane region" description="Helical" evidence="2">
    <location>
        <begin position="1358"/>
        <end position="1376"/>
    </location>
</feature>
<dbReference type="SMART" id="SM00100">
    <property type="entry name" value="cNMP"/>
    <property type="match status" value="3"/>
</dbReference>
<keyword evidence="1" id="KW-0813">Transport</keyword>
<sequence>MVGDEIQDNQPDEEDEETDSEETCIRWSNLIFLPFHPVFKCLVVTMVIIKTILGPIQSVYPIVYCWTTMDYVPFLLFIKIVYLYFCDPIYGVDTFLHILHRQVTDEAMRREYLPKSAFLLLLDIISLIPFYRLVSEEACEPPEFYPNILSFTEFVIVYRVADSFSLITTHNYIRLICGYTVILAICLNCIASLLLLLTTHGLCDNCLKGLYDWRIHVSHKLNETDHNYCTYVYGASITLSYVVNKQYDEIKPATVSEYILFGSLMIGGYILIKFIVFPKMVAEALLRFRKICTFYPEVQRIIEETRRRNPSPNAYKDVKQFYDLMWKRRNGITNIPEVISELPRYLRVDIKQDLVWPVFYHSPTLRNTSSPFKRWLCDYVHIDYKLPGEKFFTGPHCQSHLYYIKSGIVQLISFDDGSTPLISVTSGTIFGDVSFYLPPSIRKASVRCLTYCEIIYIARVDLLNSLHKYPEDRRMIMELIKDRIKHARILHTCKQHVRGLDRTEDEGIVWVKKRWWEISEAVSVWKRRSSKNENRKCEIPAEEFVYHCAKYIGQLVLCSDIQLLTKSMFANVKFPWIFVPESIFGHIWKTIVIITVFFVLLLYPPFLTRKNIPNWFTFFQLWANVVYICDICVSLLTSMVKHENLTDNFAAVMFARCKSTKFALDILSTVWLEDLAVIIGVPEYYFACQFNRLIKIYVLFTEWDTRKDPLYDACYKLTLVHFSFVYIVSYLLFMIDRNEVKISTPYFFGEVFCKRGSPDEQCDFESGSPFYVVLAWALEYVFYEYLPNTLLDMYAAIIISYIAFIVLRPAGHDLRCRNVDTDSEAIGQRAMERAMLGISLRDKIRNEVIRQRTKVTDIAFRVSILKWQWADHILYMPTKDFIDTMKRYPHEWAHYQNGVEEFSSDVHTTVQDYVEKYRNLGYYDDRGLLVTSLRQSTKRYISRGFFCDVVGCLPWPDIINLFLTTPITENKEMLINTFSKFAHLYILMGYFNYLADMPNVNFAFLMIIKWQVVTLLVMLGAGHYFVNQCIEFDWDADTKLIGMQRLNHCWLPNYFPLGDPPTVRELHMVYAESLNLAQSGFMRFNLGKFEIDRLNLGVGAILLLIGFMFWYVIFYSLTLLVLNYRGNTLFQHGVNQLQRFLKAERVDKNIMVRAVAHFRYWWFRTVEAAESLLRGGETTERELASASTQLYFLPGEPIAREMDLTPWVFIVHRGKIVIKREGEIVARLTKGSIFGQLDGLTARPLRISAFSDDYADLLQIPIKEFQDIVGDEGRENIAKNPQSKYDYMAVKKRVVENPYNTVKYLLRGQKSIKLPWMDKRMRAQGWYSRWLYFTWVLCPVVASFSSLFYVTVPDETDADIVIFLLLFDAVHLLYIASEFYSMELVVEYGKCEDRVVEWGIIKKWQTYIDIVSIVIPVVAYYFDSEFPLVNPPIPPHINATIDFTEWTLPHLRKGGCARLTKNYIANDKKTKFGFLVPLSWTADYLVAMIYVIIIFTHTEIDIVVALTLKQIYYKLFINFIIYLADIWILSIAISAVYTKFRELYAYDYDVNNLITYLQRSGLSPVLLESIREYTKQLWQRQRGNWLPELAQNAHDCLREDLLGALYIHHLETVPIFRDLPDYFNRQLVARLRRVVIFPGKFIVQEGDILSLMCFIHEGEVEKWYTNKNGERKMVSVLNTNGYFGLVPGLFPNAPFQFTFFSRTVVDIVFLRFRDWQDLLEGYPEVKEQLYNAAKQFKKETTMV</sequence>
<feature type="domain" description="Cyclic nucleotide-binding" evidence="3">
    <location>
        <begin position="1182"/>
        <end position="1270"/>
    </location>
</feature>
<feature type="transmembrane region" description="Helical" evidence="2">
    <location>
        <begin position="785"/>
        <end position="807"/>
    </location>
</feature>
<gene>
    <name evidence="4" type="primary">jg20265</name>
    <name evidence="4" type="ORF">PAEG_LOCUS9332</name>
</gene>
<feature type="transmembrane region" description="Helical" evidence="2">
    <location>
        <begin position="173"/>
        <end position="197"/>
    </location>
</feature>
<dbReference type="Gene3D" id="2.60.120.10">
    <property type="entry name" value="Jelly Rolls"/>
    <property type="match status" value="3"/>
</dbReference>
<dbReference type="InterPro" id="IPR050866">
    <property type="entry name" value="CNG_cation_channel"/>
</dbReference>
<feature type="transmembrane region" description="Helical" evidence="2">
    <location>
        <begin position="944"/>
        <end position="963"/>
    </location>
</feature>
<feature type="transmembrane region" description="Helical" evidence="2">
    <location>
        <begin position="72"/>
        <end position="92"/>
    </location>
</feature>
<dbReference type="InterPro" id="IPR000595">
    <property type="entry name" value="cNMP-bd_dom"/>
</dbReference>
<feature type="transmembrane region" description="Helical" evidence="2">
    <location>
        <begin position="975"/>
        <end position="995"/>
    </location>
</feature>
<name>A0A8S4R2I3_9NEOP</name>
<comment type="caution">
    <text evidence="4">The sequence shown here is derived from an EMBL/GenBank/DDBJ whole genome shotgun (WGS) entry which is preliminary data.</text>
</comment>
<dbReference type="GO" id="GO:0005221">
    <property type="term" value="F:intracellularly cyclic nucleotide-activated monoatomic cation channel activity"/>
    <property type="evidence" value="ECO:0007669"/>
    <property type="project" value="InterPro"/>
</dbReference>
<feature type="transmembrane region" description="Helical" evidence="2">
    <location>
        <begin position="258"/>
        <end position="277"/>
    </location>
</feature>
<dbReference type="CDD" id="cd00038">
    <property type="entry name" value="CAP_ED"/>
    <property type="match status" value="3"/>
</dbReference>
<evidence type="ECO:0000313" key="5">
    <source>
        <dbReference type="Proteomes" id="UP000838756"/>
    </source>
</evidence>
<protein>
    <submittedName>
        <fullName evidence="4">Jg20265 protein</fullName>
    </submittedName>
</protein>
<evidence type="ECO:0000256" key="1">
    <source>
        <dbReference type="ARBA" id="ARBA00023286"/>
    </source>
</evidence>
<dbReference type="Pfam" id="PF00027">
    <property type="entry name" value="cNMP_binding"/>
    <property type="match status" value="2"/>
</dbReference>
<keyword evidence="1" id="KW-0406">Ion transport</keyword>
<feature type="transmembrane region" description="Helical" evidence="2">
    <location>
        <begin position="1484"/>
        <end position="1508"/>
    </location>
</feature>
<dbReference type="EMBL" id="CAKXAJ010024767">
    <property type="protein sequence ID" value="CAH2230056.1"/>
    <property type="molecule type" value="Genomic_DNA"/>
</dbReference>
<evidence type="ECO:0000313" key="4">
    <source>
        <dbReference type="EMBL" id="CAH2230056.1"/>
    </source>
</evidence>
<dbReference type="GO" id="GO:0044877">
    <property type="term" value="F:protein-containing complex binding"/>
    <property type="evidence" value="ECO:0007669"/>
    <property type="project" value="TreeGrafter"/>
</dbReference>
<keyword evidence="2" id="KW-0812">Transmembrane</keyword>
<reference evidence="4" key="1">
    <citation type="submission" date="2022-03" db="EMBL/GenBank/DDBJ databases">
        <authorList>
            <person name="Lindestad O."/>
        </authorList>
    </citation>
    <scope>NUCLEOTIDE SEQUENCE</scope>
</reference>
<dbReference type="Proteomes" id="UP000838756">
    <property type="component" value="Unassembled WGS sequence"/>
</dbReference>
<feature type="domain" description="Cyclic nucleotide-binding" evidence="3">
    <location>
        <begin position="364"/>
        <end position="483"/>
    </location>
</feature>
<dbReference type="OrthoDB" id="7474743at2759"/>
<organism evidence="4 5">
    <name type="scientific">Pararge aegeria aegeria</name>
    <dbReference type="NCBI Taxonomy" id="348720"/>
    <lineage>
        <taxon>Eukaryota</taxon>
        <taxon>Metazoa</taxon>
        <taxon>Ecdysozoa</taxon>
        <taxon>Arthropoda</taxon>
        <taxon>Hexapoda</taxon>
        <taxon>Insecta</taxon>
        <taxon>Pterygota</taxon>
        <taxon>Neoptera</taxon>
        <taxon>Endopterygota</taxon>
        <taxon>Lepidoptera</taxon>
        <taxon>Glossata</taxon>
        <taxon>Ditrysia</taxon>
        <taxon>Papilionoidea</taxon>
        <taxon>Nymphalidae</taxon>
        <taxon>Satyrinae</taxon>
        <taxon>Satyrini</taxon>
        <taxon>Parargina</taxon>
        <taxon>Pararge</taxon>
    </lineage>
</organism>
<dbReference type="InterPro" id="IPR014710">
    <property type="entry name" value="RmlC-like_jellyroll"/>
</dbReference>
<feature type="transmembrane region" description="Helical" evidence="2">
    <location>
        <begin position="615"/>
        <end position="636"/>
    </location>
</feature>
<evidence type="ECO:0000259" key="3">
    <source>
        <dbReference type="PROSITE" id="PS50042"/>
    </source>
</evidence>
<dbReference type="InterPro" id="IPR018490">
    <property type="entry name" value="cNMP-bd_dom_sf"/>
</dbReference>
<keyword evidence="2" id="KW-1133">Transmembrane helix</keyword>
<keyword evidence="5" id="KW-1185">Reference proteome</keyword>